<gene>
    <name evidence="1" type="ORF">Patl1_26734</name>
</gene>
<accession>A0ACC1B0Q2</accession>
<comment type="caution">
    <text evidence="1">The sequence shown here is derived from an EMBL/GenBank/DDBJ whole genome shotgun (WGS) entry which is preliminary data.</text>
</comment>
<organism evidence="1 2">
    <name type="scientific">Pistacia atlantica</name>
    <dbReference type="NCBI Taxonomy" id="434234"/>
    <lineage>
        <taxon>Eukaryota</taxon>
        <taxon>Viridiplantae</taxon>
        <taxon>Streptophyta</taxon>
        <taxon>Embryophyta</taxon>
        <taxon>Tracheophyta</taxon>
        <taxon>Spermatophyta</taxon>
        <taxon>Magnoliopsida</taxon>
        <taxon>eudicotyledons</taxon>
        <taxon>Gunneridae</taxon>
        <taxon>Pentapetalae</taxon>
        <taxon>rosids</taxon>
        <taxon>malvids</taxon>
        <taxon>Sapindales</taxon>
        <taxon>Anacardiaceae</taxon>
        <taxon>Pistacia</taxon>
    </lineage>
</organism>
<name>A0ACC1B0Q2_9ROSI</name>
<dbReference type="EMBL" id="CM047903">
    <property type="protein sequence ID" value="KAJ0092540.1"/>
    <property type="molecule type" value="Genomic_DNA"/>
</dbReference>
<evidence type="ECO:0000313" key="1">
    <source>
        <dbReference type="EMBL" id="KAJ0092540.1"/>
    </source>
</evidence>
<keyword evidence="2" id="KW-1185">Reference proteome</keyword>
<evidence type="ECO:0000313" key="2">
    <source>
        <dbReference type="Proteomes" id="UP001164250"/>
    </source>
</evidence>
<dbReference type="Proteomes" id="UP001164250">
    <property type="component" value="Chromosome 7"/>
</dbReference>
<reference evidence="2" key="1">
    <citation type="journal article" date="2023" name="G3 (Bethesda)">
        <title>Genome assembly and association tests identify interacting loci associated with vigor, precocity, and sex in interspecific pistachio rootstocks.</title>
        <authorList>
            <person name="Palmer W."/>
            <person name="Jacygrad E."/>
            <person name="Sagayaradj S."/>
            <person name="Cavanaugh K."/>
            <person name="Han R."/>
            <person name="Bertier L."/>
            <person name="Beede B."/>
            <person name="Kafkas S."/>
            <person name="Golino D."/>
            <person name="Preece J."/>
            <person name="Michelmore R."/>
        </authorList>
    </citation>
    <scope>NUCLEOTIDE SEQUENCE [LARGE SCALE GENOMIC DNA]</scope>
</reference>
<proteinExistence type="predicted"/>
<sequence length="91" mass="10201">MISFSFSVCALLIASKSQNEVSFLQGKLQDLYILIEDNPRNQNLCRFYFMISVVCMASALLILGGGLVSLGWQSLEGGETLKKWKFFTDLL</sequence>
<protein>
    <submittedName>
        <fullName evidence="1">Uncharacterized protein</fullName>
    </submittedName>
</protein>